<dbReference type="RefSeq" id="WP_108527531.1">
    <property type="nucleotide sequence ID" value="NZ_JAODIH010000011.1"/>
</dbReference>
<gene>
    <name evidence="4" type="primary">fliE</name>
    <name evidence="7" type="ORF">B0175_04875</name>
</gene>
<proteinExistence type="inferred from homology"/>
<feature type="coiled-coil region" evidence="6">
    <location>
        <begin position="60"/>
        <end position="90"/>
    </location>
</feature>
<comment type="subcellular location">
    <subcellularLocation>
        <location evidence="1 4">Bacterial flagellum basal body</location>
    </subcellularLocation>
</comment>
<dbReference type="PRINTS" id="PR01006">
    <property type="entry name" value="FLGHOOKFLIE"/>
</dbReference>
<protein>
    <recommendedName>
        <fullName evidence="4 5">Flagellar hook-basal body complex protein FliE</fullName>
    </recommendedName>
</protein>
<dbReference type="Pfam" id="PF02049">
    <property type="entry name" value="FliE"/>
    <property type="match status" value="1"/>
</dbReference>
<dbReference type="PANTHER" id="PTHR34653">
    <property type="match status" value="1"/>
</dbReference>
<keyword evidence="7" id="KW-0969">Cilium</keyword>
<name>A0ABX5JKE9_9BACT</name>
<evidence type="ECO:0000256" key="6">
    <source>
        <dbReference type="SAM" id="Coils"/>
    </source>
</evidence>
<dbReference type="Proteomes" id="UP000251311">
    <property type="component" value="Unassembled WGS sequence"/>
</dbReference>
<evidence type="ECO:0000256" key="2">
    <source>
        <dbReference type="ARBA" id="ARBA00009272"/>
    </source>
</evidence>
<evidence type="ECO:0000313" key="8">
    <source>
        <dbReference type="Proteomes" id="UP000251311"/>
    </source>
</evidence>
<dbReference type="PANTHER" id="PTHR34653:SF1">
    <property type="entry name" value="FLAGELLAR HOOK-BASAL BODY COMPLEX PROTEIN FLIE"/>
    <property type="match status" value="1"/>
</dbReference>
<evidence type="ECO:0000256" key="4">
    <source>
        <dbReference type="HAMAP-Rule" id="MF_00724"/>
    </source>
</evidence>
<keyword evidence="7" id="KW-0282">Flagellum</keyword>
<dbReference type="HAMAP" id="MF_00724">
    <property type="entry name" value="FliE"/>
    <property type="match status" value="1"/>
</dbReference>
<evidence type="ECO:0000256" key="1">
    <source>
        <dbReference type="ARBA" id="ARBA00004117"/>
    </source>
</evidence>
<sequence length="106" mass="11696">MIGTINSLNSLNPLKINLNAVQETQSNENGELAGKSFQELLDGAVNDVNDTQIKGYDSMKEIATGKVVNLQEAVQKIEEAELTMKLALEVKNKAISAYREVMRMQI</sequence>
<keyword evidence="3 4" id="KW-0975">Bacterial flagellum</keyword>
<accession>A0ABX5JKE9</accession>
<dbReference type="NCBIfam" id="TIGR00205">
    <property type="entry name" value="fliE"/>
    <property type="match status" value="1"/>
</dbReference>
<reference evidence="7 8" key="1">
    <citation type="submission" date="2017-02" db="EMBL/GenBank/DDBJ databases">
        <title>Arcobacter lacus sp. nov., a new species isolated from reclaimed water.</title>
        <authorList>
            <person name="Figueras M.J."/>
            <person name="Perez-Cataluna A."/>
            <person name="Salas-Masso N."/>
        </authorList>
    </citation>
    <scope>NUCLEOTIDE SEQUENCE [LARGE SCALE GENOMIC DNA]</scope>
    <source>
        <strain evidence="7 8">RW43-9</strain>
    </source>
</reference>
<keyword evidence="7" id="KW-0966">Cell projection</keyword>
<evidence type="ECO:0000256" key="3">
    <source>
        <dbReference type="ARBA" id="ARBA00023143"/>
    </source>
</evidence>
<dbReference type="InterPro" id="IPR001624">
    <property type="entry name" value="FliE"/>
</dbReference>
<comment type="similarity">
    <text evidence="2 4">Belongs to the FliE family.</text>
</comment>
<comment type="caution">
    <text evidence="7">The sequence shown here is derived from an EMBL/GenBank/DDBJ whole genome shotgun (WGS) entry which is preliminary data.</text>
</comment>
<evidence type="ECO:0000256" key="5">
    <source>
        <dbReference type="NCBIfam" id="TIGR00205"/>
    </source>
</evidence>
<keyword evidence="8" id="KW-1185">Reference proteome</keyword>
<keyword evidence="6" id="KW-0175">Coiled coil</keyword>
<evidence type="ECO:0000313" key="7">
    <source>
        <dbReference type="EMBL" id="PUE66871.1"/>
    </source>
</evidence>
<dbReference type="EMBL" id="MUXF01000007">
    <property type="protein sequence ID" value="PUE66871.1"/>
    <property type="molecule type" value="Genomic_DNA"/>
</dbReference>
<organism evidence="7 8">
    <name type="scientific">Arcobacter lacus</name>
    <dbReference type="NCBI Taxonomy" id="1912876"/>
    <lineage>
        <taxon>Bacteria</taxon>
        <taxon>Pseudomonadati</taxon>
        <taxon>Campylobacterota</taxon>
        <taxon>Epsilonproteobacteria</taxon>
        <taxon>Campylobacterales</taxon>
        <taxon>Arcobacteraceae</taxon>
        <taxon>Arcobacter</taxon>
    </lineage>
</organism>